<organism evidence="1 2">
    <name type="scientific">Candidatus Thermochlorobacter aerophilus</name>
    <dbReference type="NCBI Taxonomy" id="1868324"/>
    <lineage>
        <taxon>Bacteria</taxon>
        <taxon>Pseudomonadati</taxon>
        <taxon>Chlorobiota</taxon>
        <taxon>Chlorobiia</taxon>
        <taxon>Chlorobiales</taxon>
        <taxon>Candidatus Thermochlorobacteriaceae</taxon>
        <taxon>Candidatus Thermochlorobacter</taxon>
    </lineage>
</organism>
<evidence type="ECO:0000313" key="1">
    <source>
        <dbReference type="EMBL" id="RFM23196.1"/>
    </source>
</evidence>
<dbReference type="Proteomes" id="UP000266389">
    <property type="component" value="Unassembled WGS sequence"/>
</dbReference>
<name>A0A395LX73_9BACT</name>
<sequence length="157" mass="17749">MGLKFVVGLSTVLAFLFVQKQEISFRNVSWGMPPAQVMSVETATLIKEAPNRLFYKAEEEGYPVVLVYTFVENQLVQATCIFQYEGKISTSDILKELEGKLSKKFGSPEIVKTYYKAVWTHASTSISLNLTDDNKVVLNYISNHHAKVFADKWKSSL</sequence>
<gene>
    <name evidence="1" type="ORF">D0433_11965</name>
</gene>
<dbReference type="AlphaFoldDB" id="A0A395LX73"/>
<dbReference type="EMBL" id="PHFL01000068">
    <property type="protein sequence ID" value="RFM23196.1"/>
    <property type="molecule type" value="Genomic_DNA"/>
</dbReference>
<accession>A0A395LX73</accession>
<evidence type="ECO:0000313" key="2">
    <source>
        <dbReference type="Proteomes" id="UP000266389"/>
    </source>
</evidence>
<comment type="caution">
    <text evidence="1">The sequence shown here is derived from an EMBL/GenBank/DDBJ whole genome shotgun (WGS) entry which is preliminary data.</text>
</comment>
<proteinExistence type="predicted"/>
<reference evidence="1 2" key="1">
    <citation type="journal article" date="2011" name="ISME J.">
        <title>Community ecology of hot spring cyanobacterial mats: predominant populations and their functional potential.</title>
        <authorList>
            <person name="Klatt C.G."/>
            <person name="Wood J.M."/>
            <person name="Rusch D.B."/>
            <person name="Bateson M.M."/>
            <person name="Hamamura N."/>
            <person name="Heidelberg J.F."/>
            <person name="Grossman A.R."/>
            <person name="Bhaya D."/>
            <person name="Cohan F.M."/>
            <person name="Kuhl M."/>
            <person name="Bryant D.A."/>
            <person name="Ward D.M."/>
        </authorList>
    </citation>
    <scope>NUCLEOTIDE SEQUENCE [LARGE SCALE GENOMIC DNA]</scope>
    <source>
        <strain evidence="1">OS</strain>
    </source>
</reference>
<protein>
    <submittedName>
        <fullName evidence="1">Uncharacterized protein</fullName>
    </submittedName>
</protein>